<dbReference type="Proteomes" id="UP000317344">
    <property type="component" value="Chromosome"/>
</dbReference>
<name>A0A516X8L3_9ACTN</name>
<dbReference type="AlphaFoldDB" id="A0A516X8L3"/>
<dbReference type="EMBL" id="CP041765">
    <property type="protein sequence ID" value="QDQ99404.1"/>
    <property type="molecule type" value="Genomic_DNA"/>
</dbReference>
<accession>A0A516X8L3</accession>
<reference evidence="1 2" key="1">
    <citation type="submission" date="2019-07" db="EMBL/GenBank/DDBJ databases">
        <title>Tomitella cavernea sp. nov., an actinomycete isolated from soil.</title>
        <authorList>
            <person name="Cheng J."/>
        </authorList>
    </citation>
    <scope>NUCLEOTIDE SEQUENCE [LARGE SCALE GENOMIC DNA]</scope>
    <source>
        <strain evidence="1 2">HY188</strain>
    </source>
</reference>
<evidence type="ECO:0000313" key="2">
    <source>
        <dbReference type="Proteomes" id="UP000317344"/>
    </source>
</evidence>
<reference evidence="1 2" key="2">
    <citation type="submission" date="2019-07" db="EMBL/GenBank/DDBJ databases">
        <authorList>
            <person name="Huang Y."/>
        </authorList>
    </citation>
    <scope>NUCLEOTIDE SEQUENCE [LARGE SCALE GENOMIC DNA]</scope>
    <source>
        <strain evidence="1 2">HY188</strain>
    </source>
</reference>
<dbReference type="OrthoDB" id="5189801at2"/>
<dbReference type="KEGG" id="toy:FO059_15165"/>
<sequence>MLRCGDAPIPVTLPPEGAVVVSDVPTREELAEHLPRTEMPERIIIVAGQDAALAAVLTHLLRSERLDVEVAFVPAARTDATRIHGLDKGAKAGRAALEGTAHATPLIRDDLGVVLVGCARLTGPDGGRLTGETYVDHRALFSGDAAGIEIHPTGHAPGLRAARLGRMRRKWIEGRAAQTGGDAIAVTRDGVPEPKRLKRSTFYRHNVDWLSVR</sequence>
<evidence type="ECO:0008006" key="3">
    <source>
        <dbReference type="Google" id="ProtNLM"/>
    </source>
</evidence>
<organism evidence="1 2">
    <name type="scientific">Tomitella fengzijianii</name>
    <dbReference type="NCBI Taxonomy" id="2597660"/>
    <lineage>
        <taxon>Bacteria</taxon>
        <taxon>Bacillati</taxon>
        <taxon>Actinomycetota</taxon>
        <taxon>Actinomycetes</taxon>
        <taxon>Mycobacteriales</taxon>
        <taxon>Tomitella</taxon>
    </lineage>
</organism>
<gene>
    <name evidence="1" type="ORF">FO059_15165</name>
</gene>
<protein>
    <recommendedName>
        <fullName evidence="3">Peptidase M50</fullName>
    </recommendedName>
</protein>
<proteinExistence type="predicted"/>
<evidence type="ECO:0000313" key="1">
    <source>
        <dbReference type="EMBL" id="QDQ99404.1"/>
    </source>
</evidence>
<keyword evidence="2" id="KW-1185">Reference proteome</keyword>